<dbReference type="Proteomes" id="UP000789405">
    <property type="component" value="Unassembled WGS sequence"/>
</dbReference>
<dbReference type="Pfam" id="PF00400">
    <property type="entry name" value="WD40"/>
    <property type="match status" value="5"/>
</dbReference>
<evidence type="ECO:0000256" key="2">
    <source>
        <dbReference type="ARBA" id="ARBA00022574"/>
    </source>
</evidence>
<proteinExistence type="predicted"/>
<dbReference type="InterPro" id="IPR019775">
    <property type="entry name" value="WD40_repeat_CS"/>
</dbReference>
<evidence type="ECO:0000313" key="7">
    <source>
        <dbReference type="EMBL" id="CAG8605767.1"/>
    </source>
</evidence>
<dbReference type="SMART" id="SM00320">
    <property type="entry name" value="WD40"/>
    <property type="match status" value="6"/>
</dbReference>
<dbReference type="InterPro" id="IPR036322">
    <property type="entry name" value="WD40_repeat_dom_sf"/>
</dbReference>
<keyword evidence="2 5" id="KW-0853">WD repeat</keyword>
<evidence type="ECO:0000256" key="1">
    <source>
        <dbReference type="ARBA" id="ARBA00004123"/>
    </source>
</evidence>
<dbReference type="InterPro" id="IPR001680">
    <property type="entry name" value="WD40_rpt"/>
</dbReference>
<dbReference type="InterPro" id="IPR015943">
    <property type="entry name" value="WD40/YVTN_repeat-like_dom_sf"/>
</dbReference>
<evidence type="ECO:0000256" key="5">
    <source>
        <dbReference type="PROSITE-ProRule" id="PRU00221"/>
    </source>
</evidence>
<dbReference type="InterPro" id="IPR020472">
    <property type="entry name" value="WD40_PAC1"/>
</dbReference>
<dbReference type="SUPFAM" id="SSF50978">
    <property type="entry name" value="WD40 repeat-like"/>
    <property type="match status" value="1"/>
</dbReference>
<keyword evidence="4" id="KW-0539">Nucleus</keyword>
<evidence type="ECO:0000256" key="6">
    <source>
        <dbReference type="SAM" id="MobiDB-lite"/>
    </source>
</evidence>
<gene>
    <name evidence="7" type="ORF">DERYTH_LOCUS7877</name>
</gene>
<feature type="repeat" description="WD" evidence="5">
    <location>
        <begin position="232"/>
        <end position="273"/>
    </location>
</feature>
<dbReference type="PROSITE" id="PS50082">
    <property type="entry name" value="WD_REPEATS_2"/>
    <property type="match status" value="4"/>
</dbReference>
<dbReference type="InterPro" id="IPR039241">
    <property type="entry name" value="Rrp9-like"/>
</dbReference>
<feature type="repeat" description="WD" evidence="5">
    <location>
        <begin position="138"/>
        <end position="179"/>
    </location>
</feature>
<keyword evidence="8" id="KW-1185">Reference proteome</keyword>
<dbReference type="PANTHER" id="PTHR19865:SF0">
    <property type="entry name" value="U3 SMALL NUCLEOLAR RNA-INTERACTING PROTEIN 2"/>
    <property type="match status" value="1"/>
</dbReference>
<feature type="compositionally biased region" description="Acidic residues" evidence="6">
    <location>
        <begin position="29"/>
        <end position="38"/>
    </location>
</feature>
<comment type="caution">
    <text evidence="7">The sequence shown here is derived from an EMBL/GenBank/DDBJ whole genome shotgun (WGS) entry which is preliminary data.</text>
</comment>
<dbReference type="GO" id="GO:0032040">
    <property type="term" value="C:small-subunit processome"/>
    <property type="evidence" value="ECO:0007669"/>
    <property type="project" value="TreeGrafter"/>
</dbReference>
<comment type="subcellular location">
    <subcellularLocation>
        <location evidence="1">Nucleus</location>
    </subcellularLocation>
</comment>
<accession>A0A9N9GJ41</accession>
<dbReference type="Gene3D" id="2.130.10.10">
    <property type="entry name" value="YVTN repeat-like/Quinoprotein amine dehydrogenase"/>
    <property type="match status" value="1"/>
</dbReference>
<dbReference type="EMBL" id="CAJVPY010003927">
    <property type="protein sequence ID" value="CAG8605767.1"/>
    <property type="molecule type" value="Genomic_DNA"/>
</dbReference>
<evidence type="ECO:0000256" key="4">
    <source>
        <dbReference type="ARBA" id="ARBA00023242"/>
    </source>
</evidence>
<dbReference type="GO" id="GO:0034511">
    <property type="term" value="F:U3 snoRNA binding"/>
    <property type="evidence" value="ECO:0007669"/>
    <property type="project" value="InterPro"/>
</dbReference>
<dbReference type="OrthoDB" id="189968at2759"/>
<feature type="repeat" description="WD" evidence="5">
    <location>
        <begin position="274"/>
        <end position="315"/>
    </location>
</feature>
<evidence type="ECO:0000313" key="8">
    <source>
        <dbReference type="Proteomes" id="UP000789405"/>
    </source>
</evidence>
<sequence length="495" mass="56112">MPKKRNLSDTTNGSKSYKKPNKKWKEKEIEQEEIESSDDIGPGVIDDDDIDSEDISNQEESDEEEIIETSTEKRRRLAKQYIESVKESLDETGFDAEDIDRDLIAERLRKDVLEQTGRAHRIIADTFSFPIDSGTIKSGRHELSVTCIAIAESGQFFYTGSKDHSIIKWCIKTGKKLHVFPGGRKEVKKFDGHTNHVLALAVSSDENYMASGGSDKKINIWSTKDDKLLKCFTQHKDSVSGLAFRKGNNQLYSASQDRTVKVWNIDELCYVETLFGHQDQITAIDTLSRERCVTVGSRDRTCRLWKIVEGSQLVFRGSTKCATEDGQTFQEGSLDVVAMIDEDNFLSGGDSGAISLWNINKKKPVFVQNLAHGLQTYDSESEGALKTPYWITTLATVRYSDLFASGSWDGNIRLWKLIDNVRSFIPLTEIPLIGFVNDLQFTTIEDKTFLIAGVGQEHKLGRWKRIKNARNGWRLMELSLKSQIQNSGMYFIYLH</sequence>
<feature type="repeat" description="WD" evidence="5">
    <location>
        <begin position="190"/>
        <end position="231"/>
    </location>
</feature>
<protein>
    <submittedName>
        <fullName evidence="7">39_t:CDS:1</fullName>
    </submittedName>
</protein>
<dbReference type="AlphaFoldDB" id="A0A9N9GJ41"/>
<dbReference type="FunFam" id="2.130.10.10:FF:000509">
    <property type="entry name" value="U3 small nucleolar RNA-interacting protein"/>
    <property type="match status" value="1"/>
</dbReference>
<reference evidence="7" key="1">
    <citation type="submission" date="2021-06" db="EMBL/GenBank/DDBJ databases">
        <authorList>
            <person name="Kallberg Y."/>
            <person name="Tangrot J."/>
            <person name="Rosling A."/>
        </authorList>
    </citation>
    <scope>NUCLEOTIDE SEQUENCE</scope>
    <source>
        <strain evidence="7">MA453B</strain>
    </source>
</reference>
<feature type="compositionally biased region" description="Acidic residues" evidence="6">
    <location>
        <begin position="45"/>
        <end position="67"/>
    </location>
</feature>
<dbReference type="PANTHER" id="PTHR19865">
    <property type="entry name" value="U3 SMALL NUCLEOLAR RNA INTERACTING PROTEIN 2"/>
    <property type="match status" value="1"/>
</dbReference>
<name>A0A9N9GJ41_9GLOM</name>
<dbReference type="PROSITE" id="PS00678">
    <property type="entry name" value="WD_REPEATS_1"/>
    <property type="match status" value="1"/>
</dbReference>
<feature type="region of interest" description="Disordered" evidence="6">
    <location>
        <begin position="1"/>
        <end position="68"/>
    </location>
</feature>
<organism evidence="7 8">
    <name type="scientific">Dentiscutata erythropus</name>
    <dbReference type="NCBI Taxonomy" id="1348616"/>
    <lineage>
        <taxon>Eukaryota</taxon>
        <taxon>Fungi</taxon>
        <taxon>Fungi incertae sedis</taxon>
        <taxon>Mucoromycota</taxon>
        <taxon>Glomeromycotina</taxon>
        <taxon>Glomeromycetes</taxon>
        <taxon>Diversisporales</taxon>
        <taxon>Gigasporaceae</taxon>
        <taxon>Dentiscutata</taxon>
    </lineage>
</organism>
<dbReference type="PRINTS" id="PR00320">
    <property type="entry name" value="GPROTEINBRPT"/>
</dbReference>
<evidence type="ECO:0000256" key="3">
    <source>
        <dbReference type="ARBA" id="ARBA00022737"/>
    </source>
</evidence>
<dbReference type="CDD" id="cd00200">
    <property type="entry name" value="WD40"/>
    <property type="match status" value="1"/>
</dbReference>
<dbReference type="PROSITE" id="PS50294">
    <property type="entry name" value="WD_REPEATS_REGION"/>
    <property type="match status" value="2"/>
</dbReference>
<keyword evidence="3" id="KW-0677">Repeat</keyword>